<sequence>CCQLQEQEVVKQAEVDENVVKILQRLDEHDGTVNTCSFFSNKLIASGSGDKLVRIWVRNEEGRFEESENSPMEGHRYSVNRVEFSPDGELLASCSLDGSTILWEPMSGRRSRPSFQVSASGVRTCRFSPDGHLLTTAGDDEKAYVWSTSTMEQLMVAEGHNDAIAGVAFSPDSQYLMTASCDGHMKLWCVAPCVDQCLLTQEDAHDLGVQSCDFSPIEGTSAAKRGSRLQYLLATCGNDSLVKLWHVAALFQEEDNSTDCILWRQLSGHGGNVMCVRFAPLTGEILASTATDKTTRLWNVYTGDCVHVLENDESMVTSCAFSGDSSLLATGSLDGTLLVWELPQQLVFQTIAATRLRTHRKRLLDWSTGDVKQWMMDMGMEETAQKVNDTNLNGHQLLTLTSDVICDMLQIEEEEEKEKVNLYLYWLNKEDGGIPEVPIDVEVPNWSSCGPLHRGIMIDFCLSAQVSAQHVCIVQ</sequence>
<dbReference type="PROSITE" id="PS50082">
    <property type="entry name" value="WD_REPEATS_2"/>
    <property type="match status" value="6"/>
</dbReference>
<dbReference type="InterPro" id="IPR001680">
    <property type="entry name" value="WD40_rpt"/>
</dbReference>
<proteinExistence type="predicted"/>
<evidence type="ECO:0000256" key="2">
    <source>
        <dbReference type="ARBA" id="ARBA00022737"/>
    </source>
</evidence>
<evidence type="ECO:0000313" key="4">
    <source>
        <dbReference type="EMBL" id="KAJ9573641.1"/>
    </source>
</evidence>
<organism evidence="4 5">
    <name type="scientific">Diploptera punctata</name>
    <name type="common">Pacific beetle cockroach</name>
    <dbReference type="NCBI Taxonomy" id="6984"/>
    <lineage>
        <taxon>Eukaryota</taxon>
        <taxon>Metazoa</taxon>
        <taxon>Ecdysozoa</taxon>
        <taxon>Arthropoda</taxon>
        <taxon>Hexapoda</taxon>
        <taxon>Insecta</taxon>
        <taxon>Pterygota</taxon>
        <taxon>Neoptera</taxon>
        <taxon>Polyneoptera</taxon>
        <taxon>Dictyoptera</taxon>
        <taxon>Blattodea</taxon>
        <taxon>Blaberoidea</taxon>
        <taxon>Blaberidae</taxon>
        <taxon>Diplopterinae</taxon>
        <taxon>Diploptera</taxon>
    </lineage>
</organism>
<dbReference type="PANTHER" id="PTHR19879:SF9">
    <property type="entry name" value="TRANSCRIPTION INITIATION FACTOR TFIID SUBUNIT 5"/>
    <property type="match status" value="1"/>
</dbReference>
<keyword evidence="2" id="KW-0677">Repeat</keyword>
<dbReference type="SMART" id="SM00320">
    <property type="entry name" value="WD40"/>
    <property type="match status" value="7"/>
</dbReference>
<feature type="repeat" description="WD" evidence="3">
    <location>
        <begin position="266"/>
        <end position="308"/>
    </location>
</feature>
<reference evidence="4" key="2">
    <citation type="submission" date="2023-05" db="EMBL/GenBank/DDBJ databases">
        <authorList>
            <person name="Fouks B."/>
        </authorList>
    </citation>
    <scope>NUCLEOTIDE SEQUENCE</scope>
    <source>
        <strain evidence="4">Stay&amp;Tobe</strain>
        <tissue evidence="4">Testes</tissue>
    </source>
</reference>
<accession>A0AAD8E1J1</accession>
<comment type="caution">
    <text evidence="4">The sequence shown here is derived from an EMBL/GenBank/DDBJ whole genome shotgun (WGS) entry which is preliminary data.</text>
</comment>
<dbReference type="Gene3D" id="1.10.150.50">
    <property type="entry name" value="Transcription Factor, Ets-1"/>
    <property type="match status" value="1"/>
</dbReference>
<feature type="repeat" description="WD" evidence="3">
    <location>
        <begin position="26"/>
        <end position="56"/>
    </location>
</feature>
<keyword evidence="5" id="KW-1185">Reference proteome</keyword>
<evidence type="ECO:0000256" key="1">
    <source>
        <dbReference type="ARBA" id="ARBA00022574"/>
    </source>
</evidence>
<dbReference type="AlphaFoldDB" id="A0AAD8E1J1"/>
<protein>
    <recommendedName>
        <fullName evidence="6">WD repeat, SAM and U-box domain-containing protein 1</fullName>
    </recommendedName>
</protein>
<feature type="repeat" description="WD" evidence="3">
    <location>
        <begin position="309"/>
        <end position="350"/>
    </location>
</feature>
<keyword evidence="1 3" id="KW-0853">WD repeat</keyword>
<evidence type="ECO:0008006" key="6">
    <source>
        <dbReference type="Google" id="ProtNLM"/>
    </source>
</evidence>
<reference evidence="4" key="1">
    <citation type="journal article" date="2023" name="IScience">
        <title>Live-bearing cockroach genome reveals convergent evolutionary mechanisms linked to viviparity in insects and beyond.</title>
        <authorList>
            <person name="Fouks B."/>
            <person name="Harrison M.C."/>
            <person name="Mikhailova A.A."/>
            <person name="Marchal E."/>
            <person name="English S."/>
            <person name="Carruthers M."/>
            <person name="Jennings E.C."/>
            <person name="Chiamaka E.L."/>
            <person name="Frigard R.A."/>
            <person name="Pippel M."/>
            <person name="Attardo G.M."/>
            <person name="Benoit J.B."/>
            <person name="Bornberg-Bauer E."/>
            <person name="Tobe S.S."/>
        </authorList>
    </citation>
    <scope>NUCLEOTIDE SEQUENCE</scope>
    <source>
        <strain evidence="4">Stay&amp;Tobe</strain>
    </source>
</reference>
<name>A0AAD8E1J1_DIPPU</name>
<feature type="repeat" description="WD" evidence="3">
    <location>
        <begin position="157"/>
        <end position="188"/>
    </location>
</feature>
<dbReference type="InterPro" id="IPR036322">
    <property type="entry name" value="WD40_repeat_dom_sf"/>
</dbReference>
<evidence type="ECO:0000256" key="3">
    <source>
        <dbReference type="PROSITE-ProRule" id="PRU00221"/>
    </source>
</evidence>
<feature type="non-terminal residue" evidence="4">
    <location>
        <position position="1"/>
    </location>
</feature>
<evidence type="ECO:0000313" key="5">
    <source>
        <dbReference type="Proteomes" id="UP001233999"/>
    </source>
</evidence>
<dbReference type="InterPro" id="IPR020472">
    <property type="entry name" value="WD40_PAC1"/>
</dbReference>
<dbReference type="PANTHER" id="PTHR19879">
    <property type="entry name" value="TRANSCRIPTION INITIATION FACTOR TFIID"/>
    <property type="match status" value="1"/>
</dbReference>
<dbReference type="PROSITE" id="PS50294">
    <property type="entry name" value="WD_REPEATS_REGION"/>
    <property type="match status" value="5"/>
</dbReference>
<feature type="repeat" description="WD" evidence="3">
    <location>
        <begin position="72"/>
        <end position="113"/>
    </location>
</feature>
<dbReference type="PROSITE" id="PS00678">
    <property type="entry name" value="WD_REPEATS_1"/>
    <property type="match status" value="2"/>
</dbReference>
<dbReference type="CDD" id="cd00200">
    <property type="entry name" value="WD40"/>
    <property type="match status" value="1"/>
</dbReference>
<dbReference type="Gene3D" id="2.130.10.10">
    <property type="entry name" value="YVTN repeat-like/Quinoprotein amine dehydrogenase"/>
    <property type="match status" value="3"/>
</dbReference>
<dbReference type="Pfam" id="PF00400">
    <property type="entry name" value="WD40"/>
    <property type="match status" value="7"/>
</dbReference>
<dbReference type="InterPro" id="IPR019775">
    <property type="entry name" value="WD40_repeat_CS"/>
</dbReference>
<feature type="repeat" description="WD" evidence="3">
    <location>
        <begin position="115"/>
        <end position="156"/>
    </location>
</feature>
<dbReference type="PRINTS" id="PR00320">
    <property type="entry name" value="GPROTEINBRPT"/>
</dbReference>
<dbReference type="InterPro" id="IPR013761">
    <property type="entry name" value="SAM/pointed_sf"/>
</dbReference>
<dbReference type="Proteomes" id="UP001233999">
    <property type="component" value="Unassembled WGS sequence"/>
</dbReference>
<gene>
    <name evidence="4" type="ORF">L9F63_008982</name>
</gene>
<dbReference type="SUPFAM" id="SSF47769">
    <property type="entry name" value="SAM/Pointed domain"/>
    <property type="match status" value="1"/>
</dbReference>
<dbReference type="SUPFAM" id="SSF50978">
    <property type="entry name" value="WD40 repeat-like"/>
    <property type="match status" value="1"/>
</dbReference>
<dbReference type="EMBL" id="JASPKZ010010687">
    <property type="protein sequence ID" value="KAJ9573641.1"/>
    <property type="molecule type" value="Genomic_DNA"/>
</dbReference>
<dbReference type="InterPro" id="IPR015943">
    <property type="entry name" value="WD40/YVTN_repeat-like_dom_sf"/>
</dbReference>